<dbReference type="PIRSF" id="PIRSF006135">
    <property type="entry name" value="CobU"/>
    <property type="match status" value="1"/>
</dbReference>
<evidence type="ECO:0000313" key="19">
    <source>
        <dbReference type="Proteomes" id="UP000272193"/>
    </source>
</evidence>
<dbReference type="AlphaFoldDB" id="A0A3N4UIW1"/>
<dbReference type="PANTHER" id="PTHR34848:SF1">
    <property type="entry name" value="BIFUNCTIONAL ADENOSYLCOBALAMIN BIOSYNTHESIS PROTEIN COBU"/>
    <property type="match status" value="1"/>
</dbReference>
<dbReference type="Pfam" id="PF02283">
    <property type="entry name" value="CobU"/>
    <property type="match status" value="1"/>
</dbReference>
<feature type="binding site" evidence="16">
    <location>
        <begin position="81"/>
        <end position="84"/>
    </location>
    <ligand>
        <name>GTP</name>
        <dbReference type="ChEBI" id="CHEBI:37565"/>
    </ligand>
</feature>
<comment type="catalytic activity">
    <reaction evidence="2 14">
        <text>adenosylcob(III)inamide phosphate + GTP + H(+) = adenosylcob(III)inamide-GDP + diphosphate</text>
        <dbReference type="Rhea" id="RHEA:22712"/>
        <dbReference type="ChEBI" id="CHEBI:15378"/>
        <dbReference type="ChEBI" id="CHEBI:33019"/>
        <dbReference type="ChEBI" id="CHEBI:37565"/>
        <dbReference type="ChEBI" id="CHEBI:58502"/>
        <dbReference type="ChEBI" id="CHEBI:60487"/>
        <dbReference type="EC" id="2.7.7.62"/>
    </reaction>
</comment>
<dbReference type="SUPFAM" id="SSF52540">
    <property type="entry name" value="P-loop containing nucleoside triphosphate hydrolases"/>
    <property type="match status" value="1"/>
</dbReference>
<dbReference type="Gene3D" id="3.40.50.300">
    <property type="entry name" value="P-loop containing nucleotide triphosphate hydrolases"/>
    <property type="match status" value="1"/>
</dbReference>
<keyword evidence="9 14" id="KW-0808">Transferase</keyword>
<dbReference type="InterPro" id="IPR027417">
    <property type="entry name" value="P-loop_NTPase"/>
</dbReference>
<evidence type="ECO:0000256" key="13">
    <source>
        <dbReference type="ARBA" id="ARBA00023134"/>
    </source>
</evidence>
<comment type="caution">
    <text evidence="18">The sequence shown here is derived from an EMBL/GenBank/DDBJ whole genome shotgun (WGS) entry which is preliminary data.</text>
</comment>
<evidence type="ECO:0000256" key="16">
    <source>
        <dbReference type="PIRSR" id="PIRSR006135-2"/>
    </source>
</evidence>
<evidence type="ECO:0000256" key="5">
    <source>
        <dbReference type="ARBA" id="ARBA00004692"/>
    </source>
</evidence>
<comment type="pathway">
    <text evidence="6 14">Cofactor biosynthesis; adenosylcobalamin biosynthesis; adenosylcobalamin from cob(II)yrinate a,c-diamide: step 5/7.</text>
</comment>
<comment type="pathway">
    <text evidence="5 14">Cofactor biosynthesis; adenosylcobalamin biosynthesis; adenosylcobalamin from cob(II)yrinate a,c-diamide: step 6/7.</text>
</comment>
<evidence type="ECO:0000256" key="11">
    <source>
        <dbReference type="ARBA" id="ARBA00022777"/>
    </source>
</evidence>
<organism evidence="18 19">
    <name type="scientific">Tibeticola sediminis</name>
    <dbReference type="NCBI Taxonomy" id="1917811"/>
    <lineage>
        <taxon>Bacteria</taxon>
        <taxon>Pseudomonadati</taxon>
        <taxon>Pseudomonadota</taxon>
        <taxon>Betaproteobacteria</taxon>
        <taxon>Burkholderiales</taxon>
        <taxon>Comamonadaceae</taxon>
        <taxon>Tibeticola</taxon>
    </lineage>
</organism>
<feature type="region of interest" description="Disordered" evidence="17">
    <location>
        <begin position="1"/>
        <end position="22"/>
    </location>
</feature>
<dbReference type="Proteomes" id="UP000272193">
    <property type="component" value="Unassembled WGS sequence"/>
</dbReference>
<dbReference type="GO" id="GO:0009236">
    <property type="term" value="P:cobalamin biosynthetic process"/>
    <property type="evidence" value="ECO:0007669"/>
    <property type="project" value="UniProtKB-UniRule"/>
</dbReference>
<dbReference type="OrthoDB" id="9788370at2"/>
<keyword evidence="12 14" id="KW-0067">ATP-binding</keyword>
<evidence type="ECO:0000256" key="9">
    <source>
        <dbReference type="ARBA" id="ARBA00022679"/>
    </source>
</evidence>
<comment type="similarity">
    <text evidence="7 14">Belongs to the CobU/CobP family.</text>
</comment>
<evidence type="ECO:0000256" key="17">
    <source>
        <dbReference type="SAM" id="MobiDB-lite"/>
    </source>
</evidence>
<feature type="active site" description="GMP-histidine intermediate" evidence="15">
    <location>
        <position position="80"/>
    </location>
</feature>
<dbReference type="CDD" id="cd00544">
    <property type="entry name" value="CobU"/>
    <property type="match status" value="1"/>
</dbReference>
<dbReference type="GO" id="GO:0043752">
    <property type="term" value="F:adenosylcobinamide kinase activity"/>
    <property type="evidence" value="ECO:0007669"/>
    <property type="project" value="UniProtKB-EC"/>
</dbReference>
<evidence type="ECO:0000256" key="2">
    <source>
        <dbReference type="ARBA" id="ARBA00000711"/>
    </source>
</evidence>
<evidence type="ECO:0000313" key="18">
    <source>
        <dbReference type="EMBL" id="RPE70616.1"/>
    </source>
</evidence>
<proteinExistence type="inferred from homology"/>
<feature type="binding site" evidence="16">
    <location>
        <begin position="64"/>
        <end position="66"/>
    </location>
    <ligand>
        <name>GTP</name>
        <dbReference type="ChEBI" id="CHEBI:37565"/>
    </ligand>
</feature>
<evidence type="ECO:0000256" key="7">
    <source>
        <dbReference type="ARBA" id="ARBA00007490"/>
    </source>
</evidence>
<accession>A0A3N4UIW1</accession>
<feature type="binding site" evidence="16">
    <location>
        <position position="95"/>
    </location>
    <ligand>
        <name>GTP</name>
        <dbReference type="ChEBI" id="CHEBI:37565"/>
    </ligand>
</feature>
<comment type="function">
    <text evidence="4 14">Catalyzes ATP-dependent phosphorylation of adenosylcobinamide and addition of GMP to adenosylcobinamide phosphate.</text>
</comment>
<feature type="binding site" evidence="16">
    <location>
        <begin position="34"/>
        <end position="41"/>
    </location>
    <ligand>
        <name>GTP</name>
        <dbReference type="ChEBI" id="CHEBI:37565"/>
    </ligand>
</feature>
<evidence type="ECO:0000256" key="8">
    <source>
        <dbReference type="ARBA" id="ARBA00022573"/>
    </source>
</evidence>
<protein>
    <recommendedName>
        <fullName evidence="14">Bifunctional adenosylcobalamin biosynthesis protein</fullName>
        <ecNumber evidence="14">2.7.1.156</ecNumber>
        <ecNumber evidence="14">2.7.7.62</ecNumber>
    </recommendedName>
</protein>
<dbReference type="EC" id="2.7.1.156" evidence="14"/>
<dbReference type="GO" id="GO:0005525">
    <property type="term" value="F:GTP binding"/>
    <property type="evidence" value="ECO:0007669"/>
    <property type="project" value="UniProtKB-UniRule"/>
</dbReference>
<evidence type="ECO:0000256" key="15">
    <source>
        <dbReference type="PIRSR" id="PIRSR006135-1"/>
    </source>
</evidence>
<dbReference type="RefSeq" id="WP_124221389.1">
    <property type="nucleotide sequence ID" value="NZ_RKQL01000002.1"/>
</dbReference>
<dbReference type="EMBL" id="RKQL01000002">
    <property type="protein sequence ID" value="RPE70616.1"/>
    <property type="molecule type" value="Genomic_DNA"/>
</dbReference>
<evidence type="ECO:0000256" key="14">
    <source>
        <dbReference type="PIRNR" id="PIRNR006135"/>
    </source>
</evidence>
<keyword evidence="13 14" id="KW-0342">GTP-binding</keyword>
<dbReference type="UniPathway" id="UPA00148">
    <property type="reaction ID" value="UER00236"/>
</dbReference>
<keyword evidence="8 14" id="KW-0169">Cobalamin biosynthesis</keyword>
<dbReference type="GO" id="GO:0008820">
    <property type="term" value="F:cobinamide phosphate guanylyltransferase activity"/>
    <property type="evidence" value="ECO:0007669"/>
    <property type="project" value="UniProtKB-UniRule"/>
</dbReference>
<feature type="binding site" evidence="16">
    <location>
        <position position="117"/>
    </location>
    <ligand>
        <name>GTP</name>
        <dbReference type="ChEBI" id="CHEBI:37565"/>
    </ligand>
</feature>
<sequence length="217" mass="22772">MSAEPVRSQTSAGPGAAQASARVEPLARSEFILGGQKSGKSRRAETLAAAWLAASPKHDAVLIATAQPFDAEMRDRIERHRRDRAARVPGLRTVEAPRALAETLAACSRPETLVVVDCLTLWLTNLCMPAAVDWEPKPADASVKWADIAPFIEAIEAAPGPVVLVGNEIGLGVIPLGAQVRAFVDTLGALNQAVARVCARVTLMCAGLPLTLKGGVS</sequence>
<evidence type="ECO:0000256" key="3">
    <source>
        <dbReference type="ARBA" id="ARBA00001522"/>
    </source>
</evidence>
<dbReference type="EC" id="2.7.7.62" evidence="14"/>
<gene>
    <name evidence="18" type="ORF">EDC62_1099</name>
</gene>
<comment type="catalytic activity">
    <reaction evidence="1 14">
        <text>adenosylcob(III)inamide + ATP = adenosylcob(III)inamide phosphate + ADP + H(+)</text>
        <dbReference type="Rhea" id="RHEA:15769"/>
        <dbReference type="ChEBI" id="CHEBI:2480"/>
        <dbReference type="ChEBI" id="CHEBI:15378"/>
        <dbReference type="ChEBI" id="CHEBI:30616"/>
        <dbReference type="ChEBI" id="CHEBI:58502"/>
        <dbReference type="ChEBI" id="CHEBI:456216"/>
        <dbReference type="EC" id="2.7.1.156"/>
    </reaction>
</comment>
<dbReference type="InterPro" id="IPR003203">
    <property type="entry name" value="CobU/CobP"/>
</dbReference>
<evidence type="ECO:0000256" key="1">
    <source>
        <dbReference type="ARBA" id="ARBA00000312"/>
    </source>
</evidence>
<keyword evidence="10 14" id="KW-0547">Nucleotide-binding</keyword>
<comment type="catalytic activity">
    <reaction evidence="3">
        <text>adenosylcob(III)inamide + GTP = adenosylcob(III)inamide phosphate + GDP + H(+)</text>
        <dbReference type="Rhea" id="RHEA:15765"/>
        <dbReference type="ChEBI" id="CHEBI:2480"/>
        <dbReference type="ChEBI" id="CHEBI:15378"/>
        <dbReference type="ChEBI" id="CHEBI:37565"/>
        <dbReference type="ChEBI" id="CHEBI:58189"/>
        <dbReference type="ChEBI" id="CHEBI:58502"/>
        <dbReference type="EC" id="2.7.1.156"/>
    </reaction>
</comment>
<name>A0A3N4UIW1_9BURK</name>
<reference evidence="18 19" key="1">
    <citation type="submission" date="2018-11" db="EMBL/GenBank/DDBJ databases">
        <title>Genomic Encyclopedia of Type Strains, Phase IV (KMG-IV): sequencing the most valuable type-strain genomes for metagenomic binning, comparative biology and taxonomic classification.</title>
        <authorList>
            <person name="Goeker M."/>
        </authorList>
    </citation>
    <scope>NUCLEOTIDE SEQUENCE [LARGE SCALE GENOMIC DNA]</scope>
    <source>
        <strain evidence="18 19">DSM 101684</strain>
    </source>
</reference>
<keyword evidence="19" id="KW-1185">Reference proteome</keyword>
<keyword evidence="18" id="KW-0548">Nucleotidyltransferase</keyword>
<evidence type="ECO:0000256" key="6">
    <source>
        <dbReference type="ARBA" id="ARBA00005159"/>
    </source>
</evidence>
<evidence type="ECO:0000256" key="12">
    <source>
        <dbReference type="ARBA" id="ARBA00022840"/>
    </source>
</evidence>
<evidence type="ECO:0000256" key="10">
    <source>
        <dbReference type="ARBA" id="ARBA00022741"/>
    </source>
</evidence>
<dbReference type="PANTHER" id="PTHR34848">
    <property type="match status" value="1"/>
</dbReference>
<dbReference type="GO" id="GO:0005524">
    <property type="term" value="F:ATP binding"/>
    <property type="evidence" value="ECO:0007669"/>
    <property type="project" value="UniProtKB-UniRule"/>
</dbReference>
<keyword evidence="11 14" id="KW-0418">Kinase</keyword>
<evidence type="ECO:0000256" key="4">
    <source>
        <dbReference type="ARBA" id="ARBA00003889"/>
    </source>
</evidence>